<feature type="non-terminal residue" evidence="5">
    <location>
        <position position="1"/>
    </location>
</feature>
<evidence type="ECO:0000256" key="3">
    <source>
        <dbReference type="ARBA" id="ARBA00022777"/>
    </source>
</evidence>
<evidence type="ECO:0000313" key="5">
    <source>
        <dbReference type="EMBL" id="KAF2828498.1"/>
    </source>
</evidence>
<sequence>CTLLSQSFYYAHLSVGDLLRAEAIKPSSPHAATIRENMRLGRVGPKEITVGALQASIREEKEKEKAVQGFRRKWIKRRYFEEVVAPIDLVIVFECDEVVVVERLAGRGRADDDAETIKKRIKTFKTTTGEVLEKYDTLGKVVKVKSDGEKEDVYARLKEVLGEKGVILEAREKNI</sequence>
<evidence type="ECO:0000256" key="2">
    <source>
        <dbReference type="ARBA" id="ARBA00022741"/>
    </source>
</evidence>
<evidence type="ECO:0000313" key="6">
    <source>
        <dbReference type="Proteomes" id="UP000799424"/>
    </source>
</evidence>
<gene>
    <name evidence="5" type="ORF">CC86DRAFT_287717</name>
</gene>
<dbReference type="AlphaFoldDB" id="A0A6A7A6U4"/>
<keyword evidence="6" id="KW-1185">Reference proteome</keyword>
<keyword evidence="2" id="KW-0547">Nucleotide-binding</keyword>
<organism evidence="5 6">
    <name type="scientific">Ophiobolus disseminans</name>
    <dbReference type="NCBI Taxonomy" id="1469910"/>
    <lineage>
        <taxon>Eukaryota</taxon>
        <taxon>Fungi</taxon>
        <taxon>Dikarya</taxon>
        <taxon>Ascomycota</taxon>
        <taxon>Pezizomycotina</taxon>
        <taxon>Dothideomycetes</taxon>
        <taxon>Pleosporomycetidae</taxon>
        <taxon>Pleosporales</taxon>
        <taxon>Pleosporineae</taxon>
        <taxon>Phaeosphaeriaceae</taxon>
        <taxon>Ophiobolus</taxon>
    </lineage>
</organism>
<dbReference type="EMBL" id="MU006222">
    <property type="protein sequence ID" value="KAF2828498.1"/>
    <property type="molecule type" value="Genomic_DNA"/>
</dbReference>
<name>A0A6A7A6U4_9PLEO</name>
<accession>A0A6A7A6U4</accession>
<dbReference type="InterPro" id="IPR027417">
    <property type="entry name" value="P-loop_NTPase"/>
</dbReference>
<dbReference type="GO" id="GO:0005524">
    <property type="term" value="F:ATP binding"/>
    <property type="evidence" value="ECO:0007669"/>
    <property type="project" value="InterPro"/>
</dbReference>
<protein>
    <submittedName>
        <fullName evidence="5">Uridylate kinase</fullName>
    </submittedName>
</protein>
<dbReference type="InterPro" id="IPR000850">
    <property type="entry name" value="Adenylat/UMP-CMP_kin"/>
</dbReference>
<dbReference type="PRINTS" id="PR00094">
    <property type="entry name" value="ADENYLTKNASE"/>
</dbReference>
<dbReference type="PANTHER" id="PTHR23359">
    <property type="entry name" value="NUCLEOTIDE KINASE"/>
    <property type="match status" value="1"/>
</dbReference>
<reference evidence="5" key="1">
    <citation type="journal article" date="2020" name="Stud. Mycol.">
        <title>101 Dothideomycetes genomes: a test case for predicting lifestyles and emergence of pathogens.</title>
        <authorList>
            <person name="Haridas S."/>
            <person name="Albert R."/>
            <person name="Binder M."/>
            <person name="Bloem J."/>
            <person name="Labutti K."/>
            <person name="Salamov A."/>
            <person name="Andreopoulos B."/>
            <person name="Baker S."/>
            <person name="Barry K."/>
            <person name="Bills G."/>
            <person name="Bluhm B."/>
            <person name="Cannon C."/>
            <person name="Castanera R."/>
            <person name="Culley D."/>
            <person name="Daum C."/>
            <person name="Ezra D."/>
            <person name="Gonzalez J."/>
            <person name="Henrissat B."/>
            <person name="Kuo A."/>
            <person name="Liang C."/>
            <person name="Lipzen A."/>
            <person name="Lutzoni F."/>
            <person name="Magnuson J."/>
            <person name="Mondo S."/>
            <person name="Nolan M."/>
            <person name="Ohm R."/>
            <person name="Pangilinan J."/>
            <person name="Park H.-J."/>
            <person name="Ramirez L."/>
            <person name="Alfaro M."/>
            <person name="Sun H."/>
            <person name="Tritt A."/>
            <person name="Yoshinaga Y."/>
            <person name="Zwiers L.-H."/>
            <person name="Turgeon B."/>
            <person name="Goodwin S."/>
            <person name="Spatafora J."/>
            <person name="Crous P."/>
            <person name="Grigoriev I."/>
        </authorList>
    </citation>
    <scope>NUCLEOTIDE SEQUENCE</scope>
    <source>
        <strain evidence="5">CBS 113818</strain>
    </source>
</reference>
<proteinExistence type="inferred from homology"/>
<dbReference type="Proteomes" id="UP000799424">
    <property type="component" value="Unassembled WGS sequence"/>
</dbReference>
<dbReference type="Gene3D" id="3.40.50.300">
    <property type="entry name" value="P-loop containing nucleotide triphosphate hydrolases"/>
    <property type="match status" value="1"/>
</dbReference>
<dbReference type="SUPFAM" id="SSF52540">
    <property type="entry name" value="P-loop containing nucleoside triphosphate hydrolases"/>
    <property type="match status" value="1"/>
</dbReference>
<dbReference type="OrthoDB" id="442176at2759"/>
<keyword evidence="1 4" id="KW-0808">Transferase</keyword>
<comment type="similarity">
    <text evidence="4">Belongs to the adenylate kinase family.</text>
</comment>
<dbReference type="GO" id="GO:0006139">
    <property type="term" value="P:nucleobase-containing compound metabolic process"/>
    <property type="evidence" value="ECO:0007669"/>
    <property type="project" value="InterPro"/>
</dbReference>
<keyword evidence="3 4" id="KW-0418">Kinase</keyword>
<evidence type="ECO:0000256" key="1">
    <source>
        <dbReference type="ARBA" id="ARBA00022679"/>
    </source>
</evidence>
<evidence type="ECO:0000256" key="4">
    <source>
        <dbReference type="RuleBase" id="RU003330"/>
    </source>
</evidence>
<dbReference type="GO" id="GO:0019205">
    <property type="term" value="F:nucleobase-containing compound kinase activity"/>
    <property type="evidence" value="ECO:0007669"/>
    <property type="project" value="InterPro"/>
</dbReference>
<dbReference type="Pfam" id="PF00406">
    <property type="entry name" value="ADK"/>
    <property type="match status" value="1"/>
</dbReference>